<evidence type="ECO:0000313" key="7">
    <source>
        <dbReference type="EMBL" id="CAL4808068.1"/>
    </source>
</evidence>
<feature type="transmembrane region" description="Helical" evidence="5">
    <location>
        <begin position="336"/>
        <end position="360"/>
    </location>
</feature>
<dbReference type="Pfam" id="PF03547">
    <property type="entry name" value="Mem_trans"/>
    <property type="match status" value="1"/>
</dbReference>
<evidence type="ECO:0000256" key="1">
    <source>
        <dbReference type="ARBA" id="ARBA00004141"/>
    </source>
</evidence>
<feature type="transmembrane region" description="Helical" evidence="5">
    <location>
        <begin position="201"/>
        <end position="226"/>
    </location>
</feature>
<feature type="transmembrane region" description="Helical" evidence="5">
    <location>
        <begin position="123"/>
        <end position="146"/>
    </location>
</feature>
<dbReference type="EMBL" id="CAMXCT010006831">
    <property type="protein sequence ID" value="CAI4020756.1"/>
    <property type="molecule type" value="Genomic_DNA"/>
</dbReference>
<proteinExistence type="predicted"/>
<evidence type="ECO:0000313" key="8">
    <source>
        <dbReference type="Proteomes" id="UP001152797"/>
    </source>
</evidence>
<dbReference type="EMBL" id="CAMXCT030006831">
    <property type="protein sequence ID" value="CAL4808068.1"/>
    <property type="molecule type" value="Genomic_DNA"/>
</dbReference>
<name>A0A9P1GU27_9DINO</name>
<sequence>MSLADHDLGPGVFPGSRCVPHQLDGLDGRAENLSPGDGLMLCLGVHLHFRKLLTGDRRKCLSALSQEICLPCLLFAHALPQGSLLLIKEGWPLLLWPFAYTILSAALLLCLAPLAIPRSQWGIASACAAFPTVYGIPIAVISALGSAVPNSPSGFSPLVFLTVIQFSDSLLKYSVAPVIFRLSDETKGLEHSPASNGALRALLGIVELLKTVFTPQVVAVLVAVGISSFLPDIKAQMLPQATGQPVGVLALTFAAASQLGECAIPLCLLSVGGRIGEMLVEYSGAAEEDDSRSKLLQCAALIGAVRIVLAPLVLFGAAYAYKTLVLMPQHVVKPTAFWAPALVCAAMPTANNLSMMADLAGNGRSLTNTTTALQLMAAPLVLVLTLTTLLTLEESLLS</sequence>
<dbReference type="GO" id="GO:0016020">
    <property type="term" value="C:membrane"/>
    <property type="evidence" value="ECO:0007669"/>
    <property type="project" value="UniProtKB-SubCell"/>
</dbReference>
<dbReference type="GO" id="GO:0055085">
    <property type="term" value="P:transmembrane transport"/>
    <property type="evidence" value="ECO:0007669"/>
    <property type="project" value="InterPro"/>
</dbReference>
<reference evidence="6" key="1">
    <citation type="submission" date="2022-10" db="EMBL/GenBank/DDBJ databases">
        <authorList>
            <person name="Chen Y."/>
            <person name="Dougan E. K."/>
            <person name="Chan C."/>
            <person name="Rhodes N."/>
            <person name="Thang M."/>
        </authorList>
    </citation>
    <scope>NUCLEOTIDE SEQUENCE</scope>
</reference>
<evidence type="ECO:0000256" key="3">
    <source>
        <dbReference type="ARBA" id="ARBA00022989"/>
    </source>
</evidence>
<keyword evidence="4 5" id="KW-0472">Membrane</keyword>
<evidence type="ECO:0000256" key="4">
    <source>
        <dbReference type="ARBA" id="ARBA00023136"/>
    </source>
</evidence>
<evidence type="ECO:0000313" key="6">
    <source>
        <dbReference type="EMBL" id="CAI4020756.1"/>
    </source>
</evidence>
<feature type="transmembrane region" description="Helical" evidence="5">
    <location>
        <begin position="93"/>
        <end position="116"/>
    </location>
</feature>
<comment type="caution">
    <text evidence="6">The sequence shown here is derived from an EMBL/GenBank/DDBJ whole genome shotgun (WGS) entry which is preliminary data.</text>
</comment>
<keyword evidence="3 5" id="KW-1133">Transmembrane helix</keyword>
<dbReference type="InterPro" id="IPR004776">
    <property type="entry name" value="Mem_transp_PIN-like"/>
</dbReference>
<reference evidence="7 8" key="2">
    <citation type="submission" date="2024-05" db="EMBL/GenBank/DDBJ databases">
        <authorList>
            <person name="Chen Y."/>
            <person name="Shah S."/>
            <person name="Dougan E. K."/>
            <person name="Thang M."/>
            <person name="Chan C."/>
        </authorList>
    </citation>
    <scope>NUCLEOTIDE SEQUENCE [LARGE SCALE GENOMIC DNA]</scope>
</reference>
<dbReference type="OrthoDB" id="10395549at2759"/>
<dbReference type="Proteomes" id="UP001152797">
    <property type="component" value="Unassembled WGS sequence"/>
</dbReference>
<organism evidence="6">
    <name type="scientific">Cladocopium goreaui</name>
    <dbReference type="NCBI Taxonomy" id="2562237"/>
    <lineage>
        <taxon>Eukaryota</taxon>
        <taxon>Sar</taxon>
        <taxon>Alveolata</taxon>
        <taxon>Dinophyceae</taxon>
        <taxon>Suessiales</taxon>
        <taxon>Symbiodiniaceae</taxon>
        <taxon>Cladocopium</taxon>
    </lineage>
</organism>
<comment type="subcellular location">
    <subcellularLocation>
        <location evidence="1">Membrane</location>
        <topology evidence="1">Multi-pass membrane protein</topology>
    </subcellularLocation>
</comment>
<evidence type="ECO:0000256" key="5">
    <source>
        <dbReference type="SAM" id="Phobius"/>
    </source>
</evidence>
<feature type="transmembrane region" description="Helical" evidence="5">
    <location>
        <begin position="372"/>
        <end position="392"/>
    </location>
</feature>
<dbReference type="EMBL" id="CAMXCT020006831">
    <property type="protein sequence ID" value="CAL1174131.1"/>
    <property type="molecule type" value="Genomic_DNA"/>
</dbReference>
<protein>
    <submittedName>
        <fullName evidence="7">Transporter C5D6.04</fullName>
    </submittedName>
</protein>
<evidence type="ECO:0000256" key="2">
    <source>
        <dbReference type="ARBA" id="ARBA00022692"/>
    </source>
</evidence>
<accession>A0A9P1GU27</accession>
<gene>
    <name evidence="6" type="ORF">C1SCF055_LOCUS45142</name>
</gene>
<feature type="transmembrane region" description="Helical" evidence="5">
    <location>
        <begin position="298"/>
        <end position="321"/>
    </location>
</feature>
<keyword evidence="8" id="KW-1185">Reference proteome</keyword>
<dbReference type="AlphaFoldDB" id="A0A9P1GU27"/>
<keyword evidence="2 5" id="KW-0812">Transmembrane</keyword>